<dbReference type="AlphaFoldDB" id="A0A1T4W4P0"/>
<name>A0A1T4W4P0_9GAMM</name>
<reference evidence="1 2" key="1">
    <citation type="submission" date="2017-02" db="EMBL/GenBank/DDBJ databases">
        <authorList>
            <person name="Peterson S.W."/>
        </authorList>
    </citation>
    <scope>NUCLEOTIDE SEQUENCE [LARGE SCALE GENOMIC DNA]</scope>
    <source>
        <strain evidence="1 2">ATCC 49788</strain>
    </source>
</reference>
<proteinExistence type="predicted"/>
<dbReference type="RefSeq" id="WP_078921486.1">
    <property type="nucleotide sequence ID" value="NZ_FUYB01000003.1"/>
</dbReference>
<accession>A0A1T4W4P0</accession>
<dbReference type="STRING" id="92487.SAMN02745130_01001"/>
<organism evidence="1 2">
    <name type="scientific">Thiothrix eikelboomii</name>
    <dbReference type="NCBI Taxonomy" id="92487"/>
    <lineage>
        <taxon>Bacteria</taxon>
        <taxon>Pseudomonadati</taxon>
        <taxon>Pseudomonadota</taxon>
        <taxon>Gammaproteobacteria</taxon>
        <taxon>Thiotrichales</taxon>
        <taxon>Thiotrichaceae</taxon>
        <taxon>Thiothrix</taxon>
    </lineage>
</organism>
<evidence type="ECO:0000313" key="2">
    <source>
        <dbReference type="Proteomes" id="UP000190460"/>
    </source>
</evidence>
<dbReference type="Proteomes" id="UP000190460">
    <property type="component" value="Unassembled WGS sequence"/>
</dbReference>
<keyword evidence="2" id="KW-1185">Reference proteome</keyword>
<sequence length="192" mass="20763">MIIAINKQTRALTYWASQPEVQQHAAIADQNAGEAIYENESGEFIVATEQPDGCLDVLTRVSVDQRVLNGIWQVPHVPVASAANDLSQPVDTSIVSVSRFLRELLTFQTYGAMEVAETGLSAKFSAGTATAQDILLLGMFRAAKAWINTATSINLHDPLVSQVLDACIAIPSIGLTAEDKARILRNEEKVNV</sequence>
<evidence type="ECO:0000313" key="1">
    <source>
        <dbReference type="EMBL" id="SKA72212.1"/>
    </source>
</evidence>
<dbReference type="EMBL" id="FUYB01000003">
    <property type="protein sequence ID" value="SKA72212.1"/>
    <property type="molecule type" value="Genomic_DNA"/>
</dbReference>
<protein>
    <submittedName>
        <fullName evidence="1">Uncharacterized protein</fullName>
    </submittedName>
</protein>
<gene>
    <name evidence="1" type="ORF">SAMN02745130_01001</name>
</gene>